<accession>A0A7W7Y2Q8</accession>
<comment type="caution">
    <text evidence="3">The sequence shown here is derived from an EMBL/GenBank/DDBJ whole genome shotgun (WGS) entry which is preliminary data.</text>
</comment>
<gene>
    <name evidence="3" type="ORF">HNR37_000015</name>
</gene>
<protein>
    <submittedName>
        <fullName evidence="3">Tetratricopeptide (TPR) repeat protein</fullName>
    </submittedName>
</protein>
<keyword evidence="1" id="KW-0802">TPR repeat</keyword>
<dbReference type="Pfam" id="PF00515">
    <property type="entry name" value="TPR_1"/>
    <property type="match status" value="1"/>
</dbReference>
<dbReference type="InterPro" id="IPR011990">
    <property type="entry name" value="TPR-like_helical_dom_sf"/>
</dbReference>
<evidence type="ECO:0000313" key="3">
    <source>
        <dbReference type="EMBL" id="MBB5020712.1"/>
    </source>
</evidence>
<dbReference type="PROSITE" id="PS50293">
    <property type="entry name" value="TPR_REGION"/>
    <property type="match status" value="1"/>
</dbReference>
<dbReference type="Pfam" id="PF13181">
    <property type="entry name" value="TPR_8"/>
    <property type="match status" value="1"/>
</dbReference>
<reference evidence="3 4" key="1">
    <citation type="submission" date="2020-08" db="EMBL/GenBank/DDBJ databases">
        <title>Genomic Encyclopedia of Type Strains, Phase IV (KMG-IV): sequencing the most valuable type-strain genomes for metagenomic binning, comparative biology and taxonomic classification.</title>
        <authorList>
            <person name="Goeker M."/>
        </authorList>
    </citation>
    <scope>NUCLEOTIDE SEQUENCE [LARGE SCALE GENOMIC DNA]</scope>
    <source>
        <strain evidence="3 4">DSM 22071</strain>
    </source>
</reference>
<keyword evidence="4" id="KW-1185">Reference proteome</keyword>
<evidence type="ECO:0000256" key="2">
    <source>
        <dbReference type="SAM" id="SignalP"/>
    </source>
</evidence>
<dbReference type="Proteomes" id="UP000528322">
    <property type="component" value="Unassembled WGS sequence"/>
</dbReference>
<dbReference type="PANTHER" id="PTHR12558">
    <property type="entry name" value="CELL DIVISION CYCLE 16,23,27"/>
    <property type="match status" value="1"/>
</dbReference>
<proteinExistence type="predicted"/>
<sequence length="587" mass="67438">MRRFGMAAVLSFLALLVGCASQQSMKGYYVFEDDGITVDYYAPFEADSTYHYLLYNIYRNYGDQELALEHFQKSIGATKAPSAELLMELSALYSVQGDQQQAISTLEQAIQINSQEPDLYKLLSMYYYQDHDYLRAREAMYEAISFGQSRGDDYLFYAEILEKIGDYEAMIQALEELREVQTDNYVAHYSLGLAYSRLEKYEKAIESIERAIDIRGGNTLSYRFSMARIALEMGDVDQAQAYYYHIYEESSHAGERSRLGYTMRILDTLLEIHNYDLLREFSLHILEDNPQWLWATEYCALGTYGGTEVLPIGPCYATASPLGSTSSHYPTMLVAKYLLEGGAEHEQRLVSHMSDPDYQGSTVRALKPFIDVDAYLQRFDNAPDVLRVLEAVSDDRRERITFGISLGGMLGDVQMQYEYASKLYSEFPDYASILQLGWAYYELGDVRQALHVTEPYALSDDAPASLLNFVGYLMVDERIAIHRGGEYIRRAIDQEGDNPYYIDSLAWFYYRNGDYVNARIFIERAIELLDEHNLEPDDSIIYDHAGDIYRRLGDDYRAFSWYVRSYALGEDNAVLAKMRAIRHSLIP</sequence>
<dbReference type="PROSITE" id="PS50005">
    <property type="entry name" value="TPR"/>
    <property type="match status" value="2"/>
</dbReference>
<dbReference type="PROSITE" id="PS51257">
    <property type="entry name" value="PROKAR_LIPOPROTEIN"/>
    <property type="match status" value="1"/>
</dbReference>
<dbReference type="SUPFAM" id="SSF48452">
    <property type="entry name" value="TPR-like"/>
    <property type="match status" value="2"/>
</dbReference>
<name>A0A7W7Y2Q8_9BACT</name>
<evidence type="ECO:0000313" key="4">
    <source>
        <dbReference type="Proteomes" id="UP000528322"/>
    </source>
</evidence>
<dbReference type="InterPro" id="IPR019734">
    <property type="entry name" value="TPR_rpt"/>
</dbReference>
<dbReference type="Gene3D" id="1.25.40.10">
    <property type="entry name" value="Tetratricopeptide repeat domain"/>
    <property type="match status" value="2"/>
</dbReference>
<organism evidence="3 4">
    <name type="scientific">Desulfurispira natronophila</name>
    <dbReference type="NCBI Taxonomy" id="682562"/>
    <lineage>
        <taxon>Bacteria</taxon>
        <taxon>Pseudomonadati</taxon>
        <taxon>Chrysiogenota</taxon>
        <taxon>Chrysiogenia</taxon>
        <taxon>Chrysiogenales</taxon>
        <taxon>Chrysiogenaceae</taxon>
        <taxon>Desulfurispira</taxon>
    </lineage>
</organism>
<dbReference type="EMBL" id="JACHID010000001">
    <property type="protein sequence ID" value="MBB5020712.1"/>
    <property type="molecule type" value="Genomic_DNA"/>
</dbReference>
<dbReference type="AlphaFoldDB" id="A0A7W7Y2Q8"/>
<feature type="signal peptide" evidence="2">
    <location>
        <begin position="1"/>
        <end position="22"/>
    </location>
</feature>
<dbReference type="PANTHER" id="PTHR12558:SF47">
    <property type="entry name" value="LIPOPOLYSACCHARIDE ASSEMBLY PROTEIN B"/>
    <property type="match status" value="1"/>
</dbReference>
<evidence type="ECO:0000256" key="1">
    <source>
        <dbReference type="PROSITE-ProRule" id="PRU00339"/>
    </source>
</evidence>
<dbReference type="RefSeq" id="WP_183728035.1">
    <property type="nucleotide sequence ID" value="NZ_JACHID010000001.1"/>
</dbReference>
<feature type="repeat" description="TPR" evidence="1">
    <location>
        <begin position="83"/>
        <end position="116"/>
    </location>
</feature>
<feature type="chain" id="PRO_5031430331" evidence="2">
    <location>
        <begin position="23"/>
        <end position="587"/>
    </location>
</feature>
<keyword evidence="2" id="KW-0732">Signal</keyword>
<dbReference type="SMART" id="SM00028">
    <property type="entry name" value="TPR"/>
    <property type="match status" value="7"/>
</dbReference>
<feature type="repeat" description="TPR" evidence="1">
    <location>
        <begin position="185"/>
        <end position="218"/>
    </location>
</feature>